<dbReference type="EMBL" id="JAUSVL010000001">
    <property type="protein sequence ID" value="MDQ0290875.1"/>
    <property type="molecule type" value="Genomic_DNA"/>
</dbReference>
<reference evidence="2" key="1">
    <citation type="submission" date="2023-07" db="EMBL/GenBank/DDBJ databases">
        <title>Genomic Encyclopedia of Type Strains, Phase IV (KMG-IV): sequencing the most valuable type-strain genomes for metagenomic binning, comparative biology and taxonomic classification.</title>
        <authorList>
            <person name="Goeker M."/>
        </authorList>
    </citation>
    <scope>NUCLEOTIDE SEQUENCE</scope>
    <source>
        <strain evidence="2">DSM 24202</strain>
    </source>
</reference>
<feature type="transmembrane region" description="Helical" evidence="1">
    <location>
        <begin position="42"/>
        <end position="62"/>
    </location>
</feature>
<evidence type="ECO:0000256" key="1">
    <source>
        <dbReference type="SAM" id="Phobius"/>
    </source>
</evidence>
<comment type="caution">
    <text evidence="2">The sequence shown here is derived from an EMBL/GenBank/DDBJ whole genome shotgun (WGS) entry which is preliminary data.</text>
</comment>
<keyword evidence="1" id="KW-1133">Transmembrane helix</keyword>
<keyword evidence="1" id="KW-0472">Membrane</keyword>
<dbReference type="AlphaFoldDB" id="A0AAE4APT7"/>
<dbReference type="RefSeq" id="WP_307262869.1">
    <property type="nucleotide sequence ID" value="NZ_JAUSVL010000001.1"/>
</dbReference>
<protein>
    <submittedName>
        <fullName evidence="2">Uncharacterized protein</fullName>
    </submittedName>
</protein>
<evidence type="ECO:0000313" key="2">
    <source>
        <dbReference type="EMBL" id="MDQ0290875.1"/>
    </source>
</evidence>
<keyword evidence="1" id="KW-0812">Transmembrane</keyword>
<dbReference type="Proteomes" id="UP001238163">
    <property type="component" value="Unassembled WGS sequence"/>
</dbReference>
<evidence type="ECO:0000313" key="3">
    <source>
        <dbReference type="Proteomes" id="UP001238163"/>
    </source>
</evidence>
<gene>
    <name evidence="2" type="ORF">J3R75_002982</name>
</gene>
<keyword evidence="3" id="KW-1185">Reference proteome</keyword>
<accession>A0AAE4APT7</accession>
<sequence length="274" mass="29858">MDTSDKQSQRSSDSLFAERDVTHSVEAVKLCWEMEKARRRRLLLRVVLPIMLVVMGVAVYMLTRSEFGKQLFSGHSHSGGCCGSDGPMAENAADYKGPGRFEGYEGAKIKILAIIPGGTPRYGDFTRVLLDAIDNKPSEFHVQLIDLFDLNEESAKELVGAYCTAIVINDQREFTVPDGDGGTRAVTFMENVNQDLSAQDLVTVLNQLHAEHYGPSAKPVVTLPEPEPEPEAVKSDPLPKVVPANHVHDEGADEAADGDAPVIRLTLPTMKAGE</sequence>
<organism evidence="2 3">
    <name type="scientific">Oligosphaera ethanolica</name>
    <dbReference type="NCBI Taxonomy" id="760260"/>
    <lineage>
        <taxon>Bacteria</taxon>
        <taxon>Pseudomonadati</taxon>
        <taxon>Lentisphaerota</taxon>
        <taxon>Oligosphaeria</taxon>
        <taxon>Oligosphaerales</taxon>
        <taxon>Oligosphaeraceae</taxon>
        <taxon>Oligosphaera</taxon>
    </lineage>
</organism>
<proteinExistence type="predicted"/>
<name>A0AAE4APT7_9BACT</name>